<dbReference type="SUPFAM" id="SSF52540">
    <property type="entry name" value="P-loop containing nucleoside triphosphate hydrolases"/>
    <property type="match status" value="1"/>
</dbReference>
<dbReference type="GO" id="GO:0016887">
    <property type="term" value="F:ATP hydrolysis activity"/>
    <property type="evidence" value="ECO:0007669"/>
    <property type="project" value="InterPro"/>
</dbReference>
<organism evidence="6">
    <name type="scientific">freshwater metagenome</name>
    <dbReference type="NCBI Taxonomy" id="449393"/>
    <lineage>
        <taxon>unclassified sequences</taxon>
        <taxon>metagenomes</taxon>
        <taxon>ecological metagenomes</taxon>
    </lineage>
</organism>
<protein>
    <submittedName>
        <fullName evidence="6">Unannotated protein</fullName>
    </submittedName>
</protein>
<evidence type="ECO:0000256" key="4">
    <source>
        <dbReference type="ARBA" id="ARBA00022840"/>
    </source>
</evidence>
<accession>A0A6J6EUZ5</accession>
<evidence type="ECO:0000256" key="3">
    <source>
        <dbReference type="ARBA" id="ARBA00022741"/>
    </source>
</evidence>
<name>A0A6J6EUZ5_9ZZZZ</name>
<dbReference type="PROSITE" id="PS50893">
    <property type="entry name" value="ABC_TRANSPORTER_2"/>
    <property type="match status" value="1"/>
</dbReference>
<dbReference type="EMBL" id="CAEZVX010000028">
    <property type="protein sequence ID" value="CAB4638604.1"/>
    <property type="molecule type" value="Genomic_DNA"/>
</dbReference>
<proteinExistence type="inferred from homology"/>
<evidence type="ECO:0000313" key="7">
    <source>
        <dbReference type="EMBL" id="CAB4638604.1"/>
    </source>
</evidence>
<feature type="domain" description="ABC transporter" evidence="5">
    <location>
        <begin position="4"/>
        <end position="203"/>
    </location>
</feature>
<dbReference type="EMBL" id="CAEZTX010000027">
    <property type="protein sequence ID" value="CAB4580380.1"/>
    <property type="molecule type" value="Genomic_DNA"/>
</dbReference>
<dbReference type="PANTHER" id="PTHR42734:SF5">
    <property type="entry name" value="IRON TRANSPORT SYSTEM ATP-BINDING PROTEIN HI_0361-RELATED"/>
    <property type="match status" value="1"/>
</dbReference>
<sequence length="204" mass="22224">MALIEVKNARVLRGRNQVIADLSLEINEGTITAIVGANGSGKSTLIGAIAGDYPLDSGQVLIGGRNLSELSLAEQSRLRSVVTQNQFFWLAFTVRQVVEMGQTSENLSRVDSVLSQLGISDIIDQSVLTLSGGQLQRVAIARALVCDTPIYLFDEPLASQDKKSRADLISLFCKMRDEGKTIVLVMHSEKSDLDWCDQVIEDLS</sequence>
<comment type="similarity">
    <text evidence="1">Belongs to the ABC transporter superfamily.</text>
</comment>
<evidence type="ECO:0000259" key="5">
    <source>
        <dbReference type="PROSITE" id="PS50893"/>
    </source>
</evidence>
<dbReference type="AlphaFoldDB" id="A0A6J6EUZ5"/>
<dbReference type="SMART" id="SM00382">
    <property type="entry name" value="AAA"/>
    <property type="match status" value="1"/>
</dbReference>
<dbReference type="InterPro" id="IPR003593">
    <property type="entry name" value="AAA+_ATPase"/>
</dbReference>
<dbReference type="InterPro" id="IPR027417">
    <property type="entry name" value="P-loop_NTPase"/>
</dbReference>
<dbReference type="InterPro" id="IPR003439">
    <property type="entry name" value="ABC_transporter-like_ATP-bd"/>
</dbReference>
<gene>
    <name evidence="6" type="ORF">UFOPK1755_00467</name>
    <name evidence="7" type="ORF">UFOPK2155_00356</name>
</gene>
<reference evidence="6" key="1">
    <citation type="submission" date="2020-05" db="EMBL/GenBank/DDBJ databases">
        <authorList>
            <person name="Chiriac C."/>
            <person name="Salcher M."/>
            <person name="Ghai R."/>
            <person name="Kavagutti S V."/>
        </authorList>
    </citation>
    <scope>NUCLEOTIDE SEQUENCE</scope>
</reference>
<dbReference type="Gene3D" id="3.40.50.300">
    <property type="entry name" value="P-loop containing nucleotide triphosphate hydrolases"/>
    <property type="match status" value="1"/>
</dbReference>
<keyword evidence="2" id="KW-0813">Transport</keyword>
<dbReference type="InterPro" id="IPR017871">
    <property type="entry name" value="ABC_transporter-like_CS"/>
</dbReference>
<dbReference type="Pfam" id="PF00005">
    <property type="entry name" value="ABC_tran"/>
    <property type="match status" value="1"/>
</dbReference>
<evidence type="ECO:0000313" key="6">
    <source>
        <dbReference type="EMBL" id="CAB4580380.1"/>
    </source>
</evidence>
<dbReference type="CDD" id="cd03214">
    <property type="entry name" value="ABC_Iron-Siderophores_B12_Hemin"/>
    <property type="match status" value="1"/>
</dbReference>
<dbReference type="InterPro" id="IPR050153">
    <property type="entry name" value="Metal_Ion_Import_ABC"/>
</dbReference>
<dbReference type="PANTHER" id="PTHR42734">
    <property type="entry name" value="METAL TRANSPORT SYSTEM ATP-BINDING PROTEIN TM_0124-RELATED"/>
    <property type="match status" value="1"/>
</dbReference>
<dbReference type="GO" id="GO:0005524">
    <property type="term" value="F:ATP binding"/>
    <property type="evidence" value="ECO:0007669"/>
    <property type="project" value="UniProtKB-KW"/>
</dbReference>
<dbReference type="PROSITE" id="PS00211">
    <property type="entry name" value="ABC_TRANSPORTER_1"/>
    <property type="match status" value="1"/>
</dbReference>
<evidence type="ECO:0000256" key="2">
    <source>
        <dbReference type="ARBA" id="ARBA00022448"/>
    </source>
</evidence>
<keyword evidence="4" id="KW-0067">ATP-binding</keyword>
<keyword evidence="3" id="KW-0547">Nucleotide-binding</keyword>
<evidence type="ECO:0000256" key="1">
    <source>
        <dbReference type="ARBA" id="ARBA00005417"/>
    </source>
</evidence>